<sequence length="219" mass="23559">MLVMAAWCGLGCTVVDPGDRADLRDVIASLPPSQVDAMRLLTMNSNTIQYLSNRPEEDQVGKYECRTRIGDAYGSWQQLGRSLTVAELLKCLRAPQLEAQYVPCANAWASVMQKRADASFERLGLKGECRFVWDVRYEPDKLPEDCVDPDTITPDDMIDAMIGYAGRVPPPLAGGLPGGFLAKLCKLPLADHGAWGCPEAPGYTSGAGGASSSTGGDYP</sequence>
<dbReference type="EMBL" id="JEMA01000910">
    <property type="protein sequence ID" value="KYF64470.1"/>
    <property type="molecule type" value="Genomic_DNA"/>
</dbReference>
<evidence type="ECO:0000313" key="2">
    <source>
        <dbReference type="Proteomes" id="UP000075260"/>
    </source>
</evidence>
<proteinExistence type="predicted"/>
<evidence type="ECO:0000313" key="1">
    <source>
        <dbReference type="EMBL" id="KYF64470.1"/>
    </source>
</evidence>
<gene>
    <name evidence="1" type="ORF">BE15_09510</name>
</gene>
<dbReference type="AlphaFoldDB" id="A0A150Q939"/>
<name>A0A150Q939_SORCE</name>
<comment type="caution">
    <text evidence="1">The sequence shown here is derived from an EMBL/GenBank/DDBJ whole genome shotgun (WGS) entry which is preliminary data.</text>
</comment>
<accession>A0A150Q939</accession>
<dbReference type="Proteomes" id="UP000075260">
    <property type="component" value="Unassembled WGS sequence"/>
</dbReference>
<organism evidence="1 2">
    <name type="scientific">Sorangium cellulosum</name>
    <name type="common">Polyangium cellulosum</name>
    <dbReference type="NCBI Taxonomy" id="56"/>
    <lineage>
        <taxon>Bacteria</taxon>
        <taxon>Pseudomonadati</taxon>
        <taxon>Myxococcota</taxon>
        <taxon>Polyangia</taxon>
        <taxon>Polyangiales</taxon>
        <taxon>Polyangiaceae</taxon>
        <taxon>Sorangium</taxon>
    </lineage>
</organism>
<reference evidence="1 2" key="1">
    <citation type="submission" date="2014-02" db="EMBL/GenBank/DDBJ databases">
        <title>The small core and large imbalanced accessory genome model reveals a collaborative survival strategy of Sorangium cellulosum strains in nature.</title>
        <authorList>
            <person name="Han K."/>
            <person name="Peng R."/>
            <person name="Blom J."/>
            <person name="Li Y.-Z."/>
        </authorList>
    </citation>
    <scope>NUCLEOTIDE SEQUENCE [LARGE SCALE GENOMIC DNA]</scope>
    <source>
        <strain evidence="1 2">So0008-312</strain>
    </source>
</reference>
<protein>
    <submittedName>
        <fullName evidence="1">Uncharacterized protein</fullName>
    </submittedName>
</protein>